<keyword evidence="4" id="KW-1185">Reference proteome</keyword>
<dbReference type="EMBL" id="BMQL01000005">
    <property type="protein sequence ID" value="GGR02352.1"/>
    <property type="molecule type" value="Genomic_DNA"/>
</dbReference>
<feature type="domain" description="DUF4384" evidence="2">
    <location>
        <begin position="55"/>
        <end position="134"/>
    </location>
</feature>
<name>A0A918C1E6_9DEIO</name>
<accession>A0A918C1E6</accession>
<feature type="signal peptide" evidence="1">
    <location>
        <begin position="1"/>
        <end position="19"/>
    </location>
</feature>
<reference evidence="3" key="2">
    <citation type="submission" date="2020-09" db="EMBL/GenBank/DDBJ databases">
        <authorList>
            <person name="Sun Q."/>
            <person name="Ohkuma M."/>
        </authorList>
    </citation>
    <scope>NUCLEOTIDE SEQUENCE</scope>
    <source>
        <strain evidence="3">JCM 31311</strain>
    </source>
</reference>
<evidence type="ECO:0000259" key="2">
    <source>
        <dbReference type="Pfam" id="PF14326"/>
    </source>
</evidence>
<gene>
    <name evidence="3" type="ORF">GCM10008957_14140</name>
</gene>
<organism evidence="3 4">
    <name type="scientific">Deinococcus ruber</name>
    <dbReference type="NCBI Taxonomy" id="1848197"/>
    <lineage>
        <taxon>Bacteria</taxon>
        <taxon>Thermotogati</taxon>
        <taxon>Deinococcota</taxon>
        <taxon>Deinococci</taxon>
        <taxon>Deinococcales</taxon>
        <taxon>Deinococcaceae</taxon>
        <taxon>Deinococcus</taxon>
    </lineage>
</organism>
<protein>
    <submittedName>
        <fullName evidence="3">S-layer protein</fullName>
    </submittedName>
</protein>
<comment type="caution">
    <text evidence="3">The sequence shown here is derived from an EMBL/GenBank/DDBJ whole genome shotgun (WGS) entry which is preliminary data.</text>
</comment>
<feature type="chain" id="PRO_5038054574" evidence="1">
    <location>
        <begin position="20"/>
        <end position="283"/>
    </location>
</feature>
<dbReference type="Proteomes" id="UP000603865">
    <property type="component" value="Unassembled WGS sequence"/>
</dbReference>
<dbReference type="Pfam" id="PF14326">
    <property type="entry name" value="DUF4384"/>
    <property type="match status" value="1"/>
</dbReference>
<dbReference type="AlphaFoldDB" id="A0A918C1E6"/>
<dbReference type="PANTHER" id="PTHR36194:SF1">
    <property type="entry name" value="S-LAYER-LIKE PROTEIN"/>
    <property type="match status" value="1"/>
</dbReference>
<evidence type="ECO:0000256" key="1">
    <source>
        <dbReference type="SAM" id="SignalP"/>
    </source>
</evidence>
<dbReference type="InterPro" id="IPR025493">
    <property type="entry name" value="DUF4384"/>
</dbReference>
<evidence type="ECO:0000313" key="4">
    <source>
        <dbReference type="Proteomes" id="UP000603865"/>
    </source>
</evidence>
<sequence>MKKLLMATIPALLIGSVSAAPKLSAQSIIVNPVQSDLTVRVWTDRDPSGNGTPAYNRGDKIQLYVTPSRDAYVYLFNVDPSGQIIQILPNRFSGAAFIKANTVQAFPGTNAKFTFDIAGQNGVNKVLALASRTPLNLSQLSSFKSAQDTFATVTVRGQEGLAQALSIVVTPVQDNAWVTDTAQYAVNGRVAQPAPAPLPAPLPAWTTQNNWNSTFTSNTENLDSVYTRYSNELQSQGYRLIRSERRGNHFTAQFQGRSRSTAELSVKQEGRSGRFEVKITRRN</sequence>
<proteinExistence type="predicted"/>
<keyword evidence="1" id="KW-0732">Signal</keyword>
<dbReference type="PANTHER" id="PTHR36194">
    <property type="entry name" value="S-LAYER-LIKE PROTEIN"/>
    <property type="match status" value="1"/>
</dbReference>
<reference evidence="3" key="1">
    <citation type="journal article" date="2014" name="Int. J. Syst. Evol. Microbiol.">
        <title>Complete genome sequence of Corynebacterium casei LMG S-19264T (=DSM 44701T), isolated from a smear-ripened cheese.</title>
        <authorList>
            <consortium name="US DOE Joint Genome Institute (JGI-PGF)"/>
            <person name="Walter F."/>
            <person name="Albersmeier A."/>
            <person name="Kalinowski J."/>
            <person name="Ruckert C."/>
        </authorList>
    </citation>
    <scope>NUCLEOTIDE SEQUENCE</scope>
    <source>
        <strain evidence="3">JCM 31311</strain>
    </source>
</reference>
<evidence type="ECO:0000313" key="3">
    <source>
        <dbReference type="EMBL" id="GGR02352.1"/>
    </source>
</evidence>
<dbReference type="RefSeq" id="WP_189088827.1">
    <property type="nucleotide sequence ID" value="NZ_BMQL01000005.1"/>
</dbReference>